<keyword evidence="2" id="KW-1185">Reference proteome</keyword>
<reference evidence="1 2" key="1">
    <citation type="journal article" date="2021" name="Plant Biotechnol. J.">
        <title>Multi-omics assisted identification of the key and species-specific regulatory components of drought-tolerant mechanisms in Gossypium stocksii.</title>
        <authorList>
            <person name="Yu D."/>
            <person name="Ke L."/>
            <person name="Zhang D."/>
            <person name="Wu Y."/>
            <person name="Sun Y."/>
            <person name="Mei J."/>
            <person name="Sun J."/>
            <person name="Sun Y."/>
        </authorList>
    </citation>
    <scope>NUCLEOTIDE SEQUENCE [LARGE SCALE GENOMIC DNA]</scope>
    <source>
        <strain evidence="2">cv. E1</strain>
        <tissue evidence="1">Leaf</tissue>
    </source>
</reference>
<sequence>MAPRKVSSTQEASMDFDANSFYNPIKKFTNFQWAEAGNVFPMSPPEQFVMPLKSVLGNIMYAQFIDFLRKQVKEWNQCRKENMDVPLAPEKEEQS</sequence>
<organism evidence="1 2">
    <name type="scientific">Gossypium stocksii</name>
    <dbReference type="NCBI Taxonomy" id="47602"/>
    <lineage>
        <taxon>Eukaryota</taxon>
        <taxon>Viridiplantae</taxon>
        <taxon>Streptophyta</taxon>
        <taxon>Embryophyta</taxon>
        <taxon>Tracheophyta</taxon>
        <taxon>Spermatophyta</taxon>
        <taxon>Magnoliopsida</taxon>
        <taxon>eudicotyledons</taxon>
        <taxon>Gunneridae</taxon>
        <taxon>Pentapetalae</taxon>
        <taxon>rosids</taxon>
        <taxon>malvids</taxon>
        <taxon>Malvales</taxon>
        <taxon>Malvaceae</taxon>
        <taxon>Malvoideae</taxon>
        <taxon>Gossypium</taxon>
    </lineage>
</organism>
<dbReference type="AlphaFoldDB" id="A0A9D4ADF4"/>
<proteinExistence type="predicted"/>
<gene>
    <name evidence="1" type="ORF">J1N35_007390</name>
</gene>
<protein>
    <submittedName>
        <fullName evidence="1">Uncharacterized protein</fullName>
    </submittedName>
</protein>
<dbReference type="Proteomes" id="UP000828251">
    <property type="component" value="Unassembled WGS sequence"/>
</dbReference>
<comment type="caution">
    <text evidence="1">The sequence shown here is derived from an EMBL/GenBank/DDBJ whole genome shotgun (WGS) entry which is preliminary data.</text>
</comment>
<dbReference type="EMBL" id="JAIQCV010000003">
    <property type="protein sequence ID" value="KAH1114012.1"/>
    <property type="molecule type" value="Genomic_DNA"/>
</dbReference>
<accession>A0A9D4ADF4</accession>
<evidence type="ECO:0000313" key="2">
    <source>
        <dbReference type="Proteomes" id="UP000828251"/>
    </source>
</evidence>
<evidence type="ECO:0000313" key="1">
    <source>
        <dbReference type="EMBL" id="KAH1114012.1"/>
    </source>
</evidence>
<name>A0A9D4ADF4_9ROSI</name>